<protein>
    <recommendedName>
        <fullName evidence="2">Protein-glutamine gamma-glutamyltransferase-like C-terminal domain-containing protein</fullName>
    </recommendedName>
</protein>
<dbReference type="EMBL" id="BRVS01000005">
    <property type="protein sequence ID" value="GLB66922.1"/>
    <property type="molecule type" value="Genomic_DNA"/>
</dbReference>
<dbReference type="Proteomes" id="UP001209654">
    <property type="component" value="Unassembled WGS sequence"/>
</dbReference>
<sequence length="214" mass="23280">MTALGMLGEDEARELLIRELAKDEYQQAKPGLLDEILRRITDWFTDLVNSLQGASPNLGTLFIVVAVLLVIGAAIWLVRPRRNARAAEAGQVFDADQVLSAEEHRRRADAAAARGDWDESCTERFRAVVRSMEERVVLARQPGQTADEAARRIGPAFPALSADLVQAATVFDAVRYGKLPASEADSRAAARLDGQLQATRPVLNAEAPALAVPR</sequence>
<gene>
    <name evidence="3" type="ORF">AHIS1636_13610</name>
</gene>
<accession>A0ABQ5MSF3</accession>
<proteinExistence type="predicted"/>
<keyword evidence="1" id="KW-1133">Transmembrane helix</keyword>
<dbReference type="RefSeq" id="WP_264795061.1">
    <property type="nucleotide sequence ID" value="NZ_BRVS01000005.1"/>
</dbReference>
<organism evidence="3 4">
    <name type="scientific">Arthrobacter mangrovi</name>
    <dbReference type="NCBI Taxonomy" id="2966350"/>
    <lineage>
        <taxon>Bacteria</taxon>
        <taxon>Bacillati</taxon>
        <taxon>Actinomycetota</taxon>
        <taxon>Actinomycetes</taxon>
        <taxon>Micrococcales</taxon>
        <taxon>Micrococcaceae</taxon>
        <taxon>Arthrobacter</taxon>
    </lineage>
</organism>
<keyword evidence="1" id="KW-0812">Transmembrane</keyword>
<keyword evidence="1" id="KW-0472">Membrane</keyword>
<reference evidence="3 4" key="1">
    <citation type="journal article" date="2023" name="Int. J. Syst. Evol. Microbiol.">
        <title>Arthrobacter mangrovi sp. nov., an actinobacterium isolated from the rhizosphere of a mangrove.</title>
        <authorList>
            <person name="Hamada M."/>
            <person name="Saitou S."/>
            <person name="Enomoto N."/>
            <person name="Nanri K."/>
            <person name="Hidaka K."/>
            <person name="Miura T."/>
            <person name="Tamura T."/>
        </authorList>
    </citation>
    <scope>NUCLEOTIDE SEQUENCE [LARGE SCALE GENOMIC DNA]</scope>
    <source>
        <strain evidence="3 4">NBRC 112813</strain>
    </source>
</reference>
<keyword evidence="4" id="KW-1185">Reference proteome</keyword>
<feature type="domain" description="Protein-glutamine gamma-glutamyltransferase-like C-terminal" evidence="2">
    <location>
        <begin position="124"/>
        <end position="192"/>
    </location>
</feature>
<evidence type="ECO:0000313" key="3">
    <source>
        <dbReference type="EMBL" id="GLB66922.1"/>
    </source>
</evidence>
<evidence type="ECO:0000313" key="4">
    <source>
        <dbReference type="Proteomes" id="UP001209654"/>
    </source>
</evidence>
<feature type="transmembrane region" description="Helical" evidence="1">
    <location>
        <begin position="58"/>
        <end position="78"/>
    </location>
</feature>
<evidence type="ECO:0000256" key="1">
    <source>
        <dbReference type="SAM" id="Phobius"/>
    </source>
</evidence>
<dbReference type="InterPro" id="IPR025403">
    <property type="entry name" value="TgpA-like_C"/>
</dbReference>
<evidence type="ECO:0000259" key="2">
    <source>
        <dbReference type="Pfam" id="PF13559"/>
    </source>
</evidence>
<name>A0ABQ5MSF3_9MICC</name>
<dbReference type="Pfam" id="PF13559">
    <property type="entry name" value="DUF4129"/>
    <property type="match status" value="1"/>
</dbReference>
<comment type="caution">
    <text evidence="3">The sequence shown here is derived from an EMBL/GenBank/DDBJ whole genome shotgun (WGS) entry which is preliminary data.</text>
</comment>